<evidence type="ECO:0000256" key="5">
    <source>
        <dbReference type="ARBA" id="ARBA00047503"/>
    </source>
</evidence>
<dbReference type="SUPFAM" id="SSF53756">
    <property type="entry name" value="UDP-Glycosyltransferase/glycogen phosphorylase"/>
    <property type="match status" value="1"/>
</dbReference>
<organism evidence="6 7">
    <name type="scientific">Kaistia geumhonensis</name>
    <dbReference type="NCBI Taxonomy" id="410839"/>
    <lineage>
        <taxon>Bacteria</taxon>
        <taxon>Pseudomonadati</taxon>
        <taxon>Pseudomonadota</taxon>
        <taxon>Alphaproteobacteria</taxon>
        <taxon>Hyphomicrobiales</taxon>
        <taxon>Kaistiaceae</taxon>
        <taxon>Kaistia</taxon>
    </lineage>
</organism>
<dbReference type="CDD" id="cd03789">
    <property type="entry name" value="GT9_LPS_heptosyltransferase"/>
    <property type="match status" value="1"/>
</dbReference>
<dbReference type="GO" id="GO:0016757">
    <property type="term" value="F:glycosyltransferase activity"/>
    <property type="evidence" value="ECO:0007669"/>
    <property type="project" value="UniProtKB-KW"/>
</dbReference>
<dbReference type="InterPro" id="IPR011910">
    <property type="entry name" value="RfaF"/>
</dbReference>
<dbReference type="PANTHER" id="PTHR30160:SF7">
    <property type="entry name" value="ADP-HEPTOSE--LPS HEPTOSYLTRANSFERASE 2"/>
    <property type="match status" value="1"/>
</dbReference>
<dbReference type="PANTHER" id="PTHR30160">
    <property type="entry name" value="TETRAACYLDISACCHARIDE 4'-KINASE-RELATED"/>
    <property type="match status" value="1"/>
</dbReference>
<dbReference type="EC" id="2.4.99.24" evidence="4"/>
<dbReference type="Gene3D" id="3.40.50.2000">
    <property type="entry name" value="Glycogen Phosphorylase B"/>
    <property type="match status" value="2"/>
</dbReference>
<dbReference type="RefSeq" id="WP_266282190.1">
    <property type="nucleotide sequence ID" value="NZ_JAPKNF010000001.1"/>
</dbReference>
<proteinExistence type="inferred from homology"/>
<keyword evidence="2 6" id="KW-0808">Transferase</keyword>
<comment type="caution">
    <text evidence="6">The sequence shown here is derived from an EMBL/GenBank/DDBJ whole genome shotgun (WGS) entry which is preliminary data.</text>
</comment>
<keyword evidence="7" id="KW-1185">Reference proteome</keyword>
<evidence type="ECO:0000256" key="3">
    <source>
        <dbReference type="ARBA" id="ARBA00043995"/>
    </source>
</evidence>
<name>A0ABU0M0K3_9HYPH</name>
<evidence type="ECO:0000256" key="4">
    <source>
        <dbReference type="ARBA" id="ARBA00044042"/>
    </source>
</evidence>
<evidence type="ECO:0000313" key="7">
    <source>
        <dbReference type="Proteomes" id="UP001223743"/>
    </source>
</evidence>
<evidence type="ECO:0000313" key="6">
    <source>
        <dbReference type="EMBL" id="MDQ0514482.1"/>
    </source>
</evidence>
<accession>A0ABU0M0K3</accession>
<comment type="similarity">
    <text evidence="3">Belongs to the glycosyltransferase 9 family.</text>
</comment>
<comment type="catalytic activity">
    <reaction evidence="5">
        <text>an L-alpha-D-Hep-(1-&gt;5)-[alpha-Kdo-(2-&gt;4)]-alpha-Kdo-(2-&gt;6)-lipid A + ADP-L-glycero-beta-D-manno-heptose = an L-alpha-D-Hep-(1-&gt;3)-L-alpha-D-Hep-(1-&gt;5)-[alpha-Kdo-(2-&gt;4)]-alpha-Kdo-(2-&gt;6)-lipid A + ADP + H(+)</text>
        <dbReference type="Rhea" id="RHEA:74071"/>
        <dbReference type="ChEBI" id="CHEBI:15378"/>
        <dbReference type="ChEBI" id="CHEBI:61506"/>
        <dbReference type="ChEBI" id="CHEBI:193068"/>
        <dbReference type="ChEBI" id="CHEBI:193069"/>
        <dbReference type="ChEBI" id="CHEBI:456216"/>
        <dbReference type="EC" id="2.4.99.24"/>
    </reaction>
</comment>
<protein>
    <recommendedName>
        <fullName evidence="4">lipopolysaccharide heptosyltransferase II</fullName>
        <ecNumber evidence="4">2.4.99.24</ecNumber>
    </recommendedName>
</protein>
<dbReference type="InterPro" id="IPR051199">
    <property type="entry name" value="LPS_LOS_Heptosyltrfase"/>
</dbReference>
<gene>
    <name evidence="6" type="ORF">QO015_000095</name>
</gene>
<dbReference type="EMBL" id="JAUSWJ010000001">
    <property type="protein sequence ID" value="MDQ0514482.1"/>
    <property type="molecule type" value="Genomic_DNA"/>
</dbReference>
<keyword evidence="1 6" id="KW-0328">Glycosyltransferase</keyword>
<evidence type="ECO:0000256" key="2">
    <source>
        <dbReference type="ARBA" id="ARBA00022679"/>
    </source>
</evidence>
<dbReference type="Proteomes" id="UP001223743">
    <property type="component" value="Unassembled WGS sequence"/>
</dbReference>
<reference evidence="6 7" key="1">
    <citation type="submission" date="2023-07" db="EMBL/GenBank/DDBJ databases">
        <title>Genomic Encyclopedia of Type Strains, Phase IV (KMG-IV): sequencing the most valuable type-strain genomes for metagenomic binning, comparative biology and taxonomic classification.</title>
        <authorList>
            <person name="Goeker M."/>
        </authorList>
    </citation>
    <scope>NUCLEOTIDE SEQUENCE [LARGE SCALE GENOMIC DNA]</scope>
    <source>
        <strain evidence="6 7">B1-1</strain>
    </source>
</reference>
<sequence length="359" mass="37823">MKDSDRTAPILIVGPSWVGDMVMAASLVAALKKRHPGRAVDMLAPPSSLPIAGLIAGVERTIPLALGHGELGLLDRWKIGRALREHRYGTAIILPRAFKAAIPPFAAGIPERIGYAAEGRSILLTDARRDSDRKTARTIDRFVALAGPAGDPPPSPRPVLRMPHHDRSELEAKLGLDLSLPSIAFCPGAEYGPAKRWPAEKFAALAGIAHRGGYRVRLFGGPKDKPITAEIAAKAGVPLDDLAGRTSLVDAAVLLGLSDVIVSNDTGLMHVAGALDRPLVVLYGSSSEKMTPPTAPNAESLSLELSCRPCFQRTCPLGTLACLEGIEPQSVFAAVRRVAAAALSMPGQLGLSTRRPSGI</sequence>
<dbReference type="NCBIfam" id="TIGR02195">
    <property type="entry name" value="heptsyl_trn_II"/>
    <property type="match status" value="1"/>
</dbReference>
<dbReference type="Pfam" id="PF01075">
    <property type="entry name" value="Glyco_transf_9"/>
    <property type="match status" value="1"/>
</dbReference>
<evidence type="ECO:0000256" key="1">
    <source>
        <dbReference type="ARBA" id="ARBA00022676"/>
    </source>
</evidence>
<dbReference type="InterPro" id="IPR002201">
    <property type="entry name" value="Glyco_trans_9"/>
</dbReference>